<dbReference type="SUPFAM" id="SSF81383">
    <property type="entry name" value="F-box domain"/>
    <property type="match status" value="1"/>
</dbReference>
<dbReference type="Gene3D" id="1.20.1280.50">
    <property type="match status" value="1"/>
</dbReference>
<dbReference type="EMBL" id="KB445792">
    <property type="protein sequence ID" value="EMD41177.1"/>
    <property type="molecule type" value="Genomic_DNA"/>
</dbReference>
<protein>
    <recommendedName>
        <fullName evidence="1">F-box domain-containing protein</fullName>
    </recommendedName>
</protein>
<dbReference type="InterPro" id="IPR032675">
    <property type="entry name" value="LRR_dom_sf"/>
</dbReference>
<dbReference type="HOGENOM" id="CLU_036316_4_0_1"/>
<proteinExistence type="predicted"/>
<evidence type="ECO:0000313" key="3">
    <source>
        <dbReference type="Proteomes" id="UP000016930"/>
    </source>
</evidence>
<evidence type="ECO:0000259" key="1">
    <source>
        <dbReference type="Pfam" id="PF12937"/>
    </source>
</evidence>
<reference evidence="2 3" key="1">
    <citation type="journal article" date="2012" name="Proc. Natl. Acad. Sci. U.S.A.">
        <title>Comparative genomics of Ceriporiopsis subvermispora and Phanerochaete chrysosporium provide insight into selective ligninolysis.</title>
        <authorList>
            <person name="Fernandez-Fueyo E."/>
            <person name="Ruiz-Duenas F.J."/>
            <person name="Ferreira P."/>
            <person name="Floudas D."/>
            <person name="Hibbett D.S."/>
            <person name="Canessa P."/>
            <person name="Larrondo L.F."/>
            <person name="James T.Y."/>
            <person name="Seelenfreund D."/>
            <person name="Lobos S."/>
            <person name="Polanco R."/>
            <person name="Tello M."/>
            <person name="Honda Y."/>
            <person name="Watanabe T."/>
            <person name="Watanabe T."/>
            <person name="Ryu J.S."/>
            <person name="Kubicek C.P."/>
            <person name="Schmoll M."/>
            <person name="Gaskell J."/>
            <person name="Hammel K.E."/>
            <person name="St John F.J."/>
            <person name="Vanden Wymelenberg A."/>
            <person name="Sabat G."/>
            <person name="Splinter BonDurant S."/>
            <person name="Syed K."/>
            <person name="Yadav J.S."/>
            <person name="Doddapaneni H."/>
            <person name="Subramanian V."/>
            <person name="Lavin J.L."/>
            <person name="Oguiza J.A."/>
            <person name="Perez G."/>
            <person name="Pisabarro A.G."/>
            <person name="Ramirez L."/>
            <person name="Santoyo F."/>
            <person name="Master E."/>
            <person name="Coutinho P.M."/>
            <person name="Henrissat B."/>
            <person name="Lombard V."/>
            <person name="Magnuson J.K."/>
            <person name="Kuees U."/>
            <person name="Hori C."/>
            <person name="Igarashi K."/>
            <person name="Samejima M."/>
            <person name="Held B.W."/>
            <person name="Barry K.W."/>
            <person name="LaButti K.M."/>
            <person name="Lapidus A."/>
            <person name="Lindquist E.A."/>
            <person name="Lucas S.M."/>
            <person name="Riley R."/>
            <person name="Salamov A.A."/>
            <person name="Hoffmeister D."/>
            <person name="Schwenk D."/>
            <person name="Hadar Y."/>
            <person name="Yarden O."/>
            <person name="de Vries R.P."/>
            <person name="Wiebenga A."/>
            <person name="Stenlid J."/>
            <person name="Eastwood D."/>
            <person name="Grigoriev I.V."/>
            <person name="Berka R.M."/>
            <person name="Blanchette R.A."/>
            <person name="Kersten P."/>
            <person name="Martinez A.T."/>
            <person name="Vicuna R."/>
            <person name="Cullen D."/>
        </authorList>
    </citation>
    <scope>NUCLEOTIDE SEQUENCE [LARGE SCALE GENOMIC DNA]</scope>
    <source>
        <strain evidence="2 3">B</strain>
    </source>
</reference>
<accession>M2RRX1</accession>
<organism evidence="2 3">
    <name type="scientific">Ceriporiopsis subvermispora (strain B)</name>
    <name type="common">White-rot fungus</name>
    <name type="synonym">Gelatoporia subvermispora</name>
    <dbReference type="NCBI Taxonomy" id="914234"/>
    <lineage>
        <taxon>Eukaryota</taxon>
        <taxon>Fungi</taxon>
        <taxon>Dikarya</taxon>
        <taxon>Basidiomycota</taxon>
        <taxon>Agaricomycotina</taxon>
        <taxon>Agaricomycetes</taxon>
        <taxon>Polyporales</taxon>
        <taxon>Gelatoporiaceae</taxon>
        <taxon>Gelatoporia</taxon>
    </lineage>
</organism>
<dbReference type="SUPFAM" id="SSF52047">
    <property type="entry name" value="RNI-like"/>
    <property type="match status" value="1"/>
</dbReference>
<dbReference type="InterPro" id="IPR001810">
    <property type="entry name" value="F-box_dom"/>
</dbReference>
<dbReference type="OrthoDB" id="2921803at2759"/>
<evidence type="ECO:0000313" key="2">
    <source>
        <dbReference type="EMBL" id="EMD41177.1"/>
    </source>
</evidence>
<dbReference type="InterPro" id="IPR036047">
    <property type="entry name" value="F-box-like_dom_sf"/>
</dbReference>
<keyword evidence="3" id="KW-1185">Reference proteome</keyword>
<sequence length="408" mass="46547">MFDQLHDSEPDTLPAEMTDNIIDFLYDDHDSLKSCSLVCRSWRYAARYHLFDTVQLDFRVFSSFLELLKTNSDIGKLVNSIRVTIRQKKDLHAFETIATHLGGVKALYLFVQYWELMPPAALLPHIGPITTFSIECEWSTPSLKELADVLAALPRVTRLRLGIDRFTGSHRGTALADTLADIHLESLAVYGHCDVLADCFRRNASAIPNALEFDTFDTSAWRSLPELLREMSTQLEVLRLSIHDRSTSGDISDLVSALEDCSTLKRLRLKVSFMSLGNVQDFLSHIHIPNLRELHMIFDFANDYFRSTPIERIDTIVSNTGTIAGILDREQFRGLTTISFSFLADFVEFERPSFESKTRAACGAIRERTELSLRFHYREKVKRYGMGFGGFNLNSGSNWRELEAELQR</sequence>
<dbReference type="Proteomes" id="UP000016930">
    <property type="component" value="Unassembled WGS sequence"/>
</dbReference>
<name>M2RRX1_CERS8</name>
<feature type="domain" description="F-box" evidence="1">
    <location>
        <begin position="11"/>
        <end position="47"/>
    </location>
</feature>
<dbReference type="Pfam" id="PF12937">
    <property type="entry name" value="F-box-like"/>
    <property type="match status" value="1"/>
</dbReference>
<gene>
    <name evidence="2" type="ORF">CERSUDRAFT_103477</name>
</gene>
<dbReference type="Gene3D" id="3.80.10.10">
    <property type="entry name" value="Ribonuclease Inhibitor"/>
    <property type="match status" value="1"/>
</dbReference>
<dbReference type="AlphaFoldDB" id="M2RRX1"/>